<evidence type="ECO:0000313" key="2">
    <source>
        <dbReference type="Proteomes" id="UP000789860"/>
    </source>
</evidence>
<keyword evidence="2" id="KW-1185">Reference proteome</keyword>
<accession>A0ACA9N8B2</accession>
<feature type="non-terminal residue" evidence="1">
    <location>
        <position position="117"/>
    </location>
</feature>
<sequence>VDVINAFYTATDYTDVDDTYLEPDRLSLPRTILDYFSGRRDFTYGATIGAVSQCYKPYVSKPLNIALGLVEPSPWNHYPQNILNYAVGLQRFDVSNYSQTEAKGVLNYYYDSSSISQ</sequence>
<reference evidence="1" key="1">
    <citation type="submission" date="2021-06" db="EMBL/GenBank/DDBJ databases">
        <authorList>
            <person name="Kallberg Y."/>
            <person name="Tangrot J."/>
            <person name="Rosling A."/>
        </authorList>
    </citation>
    <scope>NUCLEOTIDE SEQUENCE</scope>
    <source>
        <strain evidence="1">AU212A</strain>
    </source>
</reference>
<organism evidence="1 2">
    <name type="scientific">Scutellospora calospora</name>
    <dbReference type="NCBI Taxonomy" id="85575"/>
    <lineage>
        <taxon>Eukaryota</taxon>
        <taxon>Fungi</taxon>
        <taxon>Fungi incertae sedis</taxon>
        <taxon>Mucoromycota</taxon>
        <taxon>Glomeromycotina</taxon>
        <taxon>Glomeromycetes</taxon>
        <taxon>Diversisporales</taxon>
        <taxon>Gigasporaceae</taxon>
        <taxon>Scutellospora</taxon>
    </lineage>
</organism>
<evidence type="ECO:0000313" key="1">
    <source>
        <dbReference type="EMBL" id="CAG8638549.1"/>
    </source>
</evidence>
<protein>
    <submittedName>
        <fullName evidence="1">2816_t:CDS:1</fullName>
    </submittedName>
</protein>
<dbReference type="Proteomes" id="UP000789860">
    <property type="component" value="Unassembled WGS sequence"/>
</dbReference>
<name>A0ACA9N8B2_9GLOM</name>
<comment type="caution">
    <text evidence="1">The sequence shown here is derived from an EMBL/GenBank/DDBJ whole genome shotgun (WGS) entry which is preliminary data.</text>
</comment>
<gene>
    <name evidence="1" type="ORF">SCALOS_LOCUS8237</name>
</gene>
<dbReference type="EMBL" id="CAJVPM010021102">
    <property type="protein sequence ID" value="CAG8638549.1"/>
    <property type="molecule type" value="Genomic_DNA"/>
</dbReference>
<proteinExistence type="predicted"/>
<feature type="non-terminal residue" evidence="1">
    <location>
        <position position="1"/>
    </location>
</feature>